<evidence type="ECO:0000256" key="14">
    <source>
        <dbReference type="SAM" id="Phobius"/>
    </source>
</evidence>
<evidence type="ECO:0000256" key="3">
    <source>
        <dbReference type="ARBA" id="ARBA00004906"/>
    </source>
</evidence>
<gene>
    <name evidence="16" type="ORF">BDV96DRAFT_647615</name>
</gene>
<dbReference type="PANTHER" id="PTHR13145">
    <property type="entry name" value="SSM4 PROTEIN"/>
    <property type="match status" value="1"/>
</dbReference>
<feature type="transmembrane region" description="Helical" evidence="14">
    <location>
        <begin position="126"/>
        <end position="145"/>
    </location>
</feature>
<dbReference type="Pfam" id="PF12906">
    <property type="entry name" value="RINGv"/>
    <property type="match status" value="1"/>
</dbReference>
<feature type="transmembrane region" description="Helical" evidence="14">
    <location>
        <begin position="817"/>
        <end position="838"/>
    </location>
</feature>
<comment type="catalytic activity">
    <reaction evidence="1">
        <text>S-ubiquitinyl-[E2 ubiquitin-conjugating enzyme]-L-cysteine + [acceptor protein]-L-lysine = [E2 ubiquitin-conjugating enzyme]-L-cysteine + N(6)-ubiquitinyl-[acceptor protein]-L-lysine.</text>
        <dbReference type="EC" id="2.3.2.27"/>
    </reaction>
</comment>
<evidence type="ECO:0000256" key="6">
    <source>
        <dbReference type="ARBA" id="ARBA00022692"/>
    </source>
</evidence>
<evidence type="ECO:0000256" key="7">
    <source>
        <dbReference type="ARBA" id="ARBA00022723"/>
    </source>
</evidence>
<dbReference type="SMART" id="SM00744">
    <property type="entry name" value="RINGv"/>
    <property type="match status" value="1"/>
</dbReference>
<evidence type="ECO:0000256" key="2">
    <source>
        <dbReference type="ARBA" id="ARBA00004141"/>
    </source>
</evidence>
<dbReference type="InterPro" id="IPR011016">
    <property type="entry name" value="Znf_RING-CH"/>
</dbReference>
<feature type="transmembrane region" description="Helical" evidence="14">
    <location>
        <begin position="1405"/>
        <end position="1430"/>
    </location>
</feature>
<feature type="compositionally biased region" description="Basic and acidic residues" evidence="13">
    <location>
        <begin position="616"/>
        <end position="631"/>
    </location>
</feature>
<feature type="transmembrane region" description="Helical" evidence="14">
    <location>
        <begin position="296"/>
        <end position="315"/>
    </location>
</feature>
<feature type="compositionally biased region" description="Low complexity" evidence="13">
    <location>
        <begin position="493"/>
        <end position="507"/>
    </location>
</feature>
<dbReference type="GO" id="GO:0061630">
    <property type="term" value="F:ubiquitin protein ligase activity"/>
    <property type="evidence" value="ECO:0007669"/>
    <property type="project" value="UniProtKB-EC"/>
</dbReference>
<comment type="subcellular location">
    <subcellularLocation>
        <location evidence="2">Membrane</location>
        <topology evidence="2">Multi-pass membrane protein</topology>
    </subcellularLocation>
</comment>
<dbReference type="Proteomes" id="UP000799770">
    <property type="component" value="Unassembled WGS sequence"/>
</dbReference>
<dbReference type="PANTHER" id="PTHR13145:SF0">
    <property type="entry name" value="E3 UBIQUITIN-PROTEIN LIGASE MARCHF6"/>
    <property type="match status" value="1"/>
</dbReference>
<dbReference type="EC" id="2.3.2.27" evidence="4"/>
<keyword evidence="6 14" id="KW-0812">Transmembrane</keyword>
<keyword evidence="12 14" id="KW-0472">Membrane</keyword>
<feature type="transmembrane region" description="Helical" evidence="14">
    <location>
        <begin position="1146"/>
        <end position="1166"/>
    </location>
</feature>
<keyword evidence="10" id="KW-0862">Zinc</keyword>
<keyword evidence="9" id="KW-0833">Ubl conjugation pathway</keyword>
<evidence type="ECO:0000256" key="4">
    <source>
        <dbReference type="ARBA" id="ARBA00012483"/>
    </source>
</evidence>
<evidence type="ECO:0000256" key="8">
    <source>
        <dbReference type="ARBA" id="ARBA00022771"/>
    </source>
</evidence>
<feature type="region of interest" description="Disordered" evidence="13">
    <location>
        <begin position="458"/>
        <end position="712"/>
    </location>
</feature>
<dbReference type="Gene3D" id="3.30.40.10">
    <property type="entry name" value="Zinc/RING finger domain, C3HC4 (zinc finger)"/>
    <property type="match status" value="1"/>
</dbReference>
<proteinExistence type="predicted"/>
<feature type="transmembrane region" description="Helical" evidence="14">
    <location>
        <begin position="1450"/>
        <end position="1469"/>
    </location>
</feature>
<feature type="transmembrane region" description="Helical" evidence="14">
    <location>
        <begin position="1504"/>
        <end position="1528"/>
    </location>
</feature>
<feature type="transmembrane region" description="Helical" evidence="14">
    <location>
        <begin position="1635"/>
        <end position="1654"/>
    </location>
</feature>
<feature type="transmembrane region" description="Helical" evidence="14">
    <location>
        <begin position="1098"/>
        <end position="1126"/>
    </location>
</feature>
<feature type="transmembrane region" description="Helical" evidence="14">
    <location>
        <begin position="1594"/>
        <end position="1615"/>
    </location>
</feature>
<keyword evidence="7" id="KW-0479">Metal-binding</keyword>
<comment type="pathway">
    <text evidence="3">Protein modification; protein ubiquitination.</text>
</comment>
<dbReference type="InterPro" id="IPR013083">
    <property type="entry name" value="Znf_RING/FYVE/PHD"/>
</dbReference>
<sequence>MASDAGPSIENERELHHISTTTSNASNADTDPRSPDKSPDDADTCRICRGEGTPDEPLFYPCKCSGSIKFVHQECLMEWLSHSQKKYCELCKTSFRFTKLYHPTMPKHIPTSVFVRRAAIHVLRMFMTWCRALLVASVWLIFLPWCMRVVWRSLFWVGDGGWARDLHSESDETAHQPSTTSAWDLDTVRSAIESARSTNASVAKTLPNFLMPFSQTLNMSAGEPAAWTLLKRFFFGVPYPRSDLTASHRGNNTANNATAIGLGDRNPSLLSGMSFFNWFPSQTANRFLIDVLEGQVITLLVVVAFILIFLIREWVVQQQPVMNMVALNAADRGREAEDMDEPEEEDDEPEDEEGVRVFPNEQFEPAEPAPEQDAAEDDIEDNPRSRPESIIGTSIAARDARKMLYKVLTESAEIPEDLRRAMQEGSTQDIARIIEQMPSDESVELKDAMLRLAVPIYSGRATAREENDNEMEISHSADDAEPVAGPSSPPSYPERSSSLSNDSTTLDPPASSQRPNMPARDRSFLATDVRRSLEEANSWSFDDIPKETQEAVPQRPEEAIPDTWDDEVVGDGPVEKDPMANMSDQEQDSEHSSESWQQVPEVIIEDEADVTGVTGDPKDKGKEKAVSHDTDDAATLAGVKVERASDTLSTAPVDEAPPDESPSSSTESSQVPTDPSPRRDEPETEQAPRAEAVATEPEQNAEPARPDPPVPQRLIDHALDWLFGDVAPLMRPVEEDGNDEHVVEDLDNEPPFVPFAANEPQEPANPPPIQDPEVAAAAAQAGIDLNDQDAIDEAEDLEGIMELIGMQGPITGLFQNALFSAVLISATLACAVWLPYLWGKVVLLLMGSPVSIFVKLPLQFVALFADFIVDTALCVGGGAIFWLSQLVRMAVKLCTWGALHAFLDKPIILLSTSARSIAENAIDRLGKLAVASIGVPRPNSFHLSINAHASLRTIQNATSSALNQTSSAITSFCENVQAETASDQALQLLSEAASTVWDGVASFATALTSAGAWVLNSTSYKITFDLDIGTDASTASTVVDHWTATDRLIAIFAGYAFFAIAGAFYLKRATPFSSSQQGRKIEGIIADVLQQAGGVLKVILIISIEMLVFPLYCGLLLDIALLPLFGNATLYTRWQFTRSSPWTSCFVHWFIGTCYMFHFALFVSMCRRIMRKGVLYFIRDPDDPTFHPVRDVLERSVTTQLRKIAFSALVYGALVIVCLGGVVWGLSRATTGVLPVQWASRAPSLEFPLDLLFYNFLTPLIIKFVKPNDPLQAIYGWWFKICAHTLRLSHFLFGERVKEEEGHHVRRSWSSWLKGEKGNANKPVIGEDRKILAEDRGTRVYFMADGKYVRAPASDQVRIPKGDRVFVEVDRNNKRKDGKDDQGGVHNDLDLVTTVYIPPWFRVRIALFAFTIWLFAATTGVGVTVGPLLFGRYLFSLLLPSDVEMNDIHAYSLGAYTLGTLAYGIYHLYKLASTFPRPSTSPISTLWTVTKSVSKFTYKVVRFLYVWTSLVFVIPFLIALLLELYFLMPLHAYFGPQGPHVIHLIQDWTLGFLYARLAARVIMGNRNSLAGLAFRAVIVNGYLNPNARLATRCFLLPVIAVFAIAVAAPASLAFAGNRTIWAGADDQIQSQVWRFSFPFLGAAILSAWAGKEAVRLMNRWRMVVRDEVYLIGERLHNFGERKPPAPVARAAVKT</sequence>
<evidence type="ECO:0000256" key="12">
    <source>
        <dbReference type="ARBA" id="ARBA00023136"/>
    </source>
</evidence>
<evidence type="ECO:0000256" key="10">
    <source>
        <dbReference type="ARBA" id="ARBA00022833"/>
    </source>
</evidence>
<feature type="transmembrane region" description="Helical" evidence="14">
    <location>
        <begin position="1247"/>
        <end position="1265"/>
    </location>
</feature>
<dbReference type="EMBL" id="ML977326">
    <property type="protein sequence ID" value="KAF2114134.1"/>
    <property type="molecule type" value="Genomic_DNA"/>
</dbReference>
<evidence type="ECO:0000256" key="9">
    <source>
        <dbReference type="ARBA" id="ARBA00022786"/>
    </source>
</evidence>
<keyword evidence="5" id="KW-0808">Transferase</keyword>
<feature type="region of interest" description="Disordered" evidence="13">
    <location>
        <begin position="1"/>
        <end position="43"/>
    </location>
</feature>
<evidence type="ECO:0000256" key="1">
    <source>
        <dbReference type="ARBA" id="ARBA00000900"/>
    </source>
</evidence>
<dbReference type="InterPro" id="IPR056521">
    <property type="entry name" value="MARCHF6-like_C"/>
</dbReference>
<feature type="compositionally biased region" description="Acidic residues" evidence="13">
    <location>
        <begin position="559"/>
        <end position="569"/>
    </location>
</feature>
<reference evidence="16" key="1">
    <citation type="journal article" date="2020" name="Stud. Mycol.">
        <title>101 Dothideomycetes genomes: a test case for predicting lifestyles and emergence of pathogens.</title>
        <authorList>
            <person name="Haridas S."/>
            <person name="Albert R."/>
            <person name="Binder M."/>
            <person name="Bloem J."/>
            <person name="Labutti K."/>
            <person name="Salamov A."/>
            <person name="Andreopoulos B."/>
            <person name="Baker S."/>
            <person name="Barry K."/>
            <person name="Bills G."/>
            <person name="Bluhm B."/>
            <person name="Cannon C."/>
            <person name="Castanera R."/>
            <person name="Culley D."/>
            <person name="Daum C."/>
            <person name="Ezra D."/>
            <person name="Gonzalez J."/>
            <person name="Henrissat B."/>
            <person name="Kuo A."/>
            <person name="Liang C."/>
            <person name="Lipzen A."/>
            <person name="Lutzoni F."/>
            <person name="Magnuson J."/>
            <person name="Mondo S."/>
            <person name="Nolan M."/>
            <person name="Ohm R."/>
            <person name="Pangilinan J."/>
            <person name="Park H.-J."/>
            <person name="Ramirez L."/>
            <person name="Alfaro M."/>
            <person name="Sun H."/>
            <person name="Tritt A."/>
            <person name="Yoshinaga Y."/>
            <person name="Zwiers L.-H."/>
            <person name="Turgeon B."/>
            <person name="Goodwin S."/>
            <person name="Spatafora J."/>
            <person name="Crous P."/>
            <person name="Grigoriev I."/>
        </authorList>
    </citation>
    <scope>NUCLEOTIDE SEQUENCE</scope>
    <source>
        <strain evidence="16">CBS 627.86</strain>
    </source>
</reference>
<feature type="compositionally biased region" description="Basic and acidic residues" evidence="13">
    <location>
        <begin position="519"/>
        <end position="534"/>
    </location>
</feature>
<feature type="transmembrane region" description="Helical" evidence="14">
    <location>
        <begin position="1048"/>
        <end position="1066"/>
    </location>
</feature>
<evidence type="ECO:0000313" key="17">
    <source>
        <dbReference type="Proteomes" id="UP000799770"/>
    </source>
</evidence>
<feature type="region of interest" description="Disordered" evidence="13">
    <location>
        <begin position="332"/>
        <end position="392"/>
    </location>
</feature>
<dbReference type="FunFam" id="3.30.40.10:FF:000287">
    <property type="entry name" value="RING finger membrane protein"/>
    <property type="match status" value="1"/>
</dbReference>
<accession>A0A6A5Z530</accession>
<feature type="transmembrane region" description="Helical" evidence="14">
    <location>
        <begin position="1540"/>
        <end position="1559"/>
    </location>
</feature>
<feature type="compositionally biased region" description="Basic and acidic residues" evidence="13">
    <location>
        <begin position="462"/>
        <end position="478"/>
    </location>
</feature>
<dbReference type="GO" id="GO:0036503">
    <property type="term" value="P:ERAD pathway"/>
    <property type="evidence" value="ECO:0007669"/>
    <property type="project" value="TreeGrafter"/>
</dbReference>
<feature type="transmembrane region" description="Helical" evidence="14">
    <location>
        <begin position="858"/>
        <end position="883"/>
    </location>
</feature>
<organism evidence="16 17">
    <name type="scientific">Lophiotrema nucula</name>
    <dbReference type="NCBI Taxonomy" id="690887"/>
    <lineage>
        <taxon>Eukaryota</taxon>
        <taxon>Fungi</taxon>
        <taxon>Dikarya</taxon>
        <taxon>Ascomycota</taxon>
        <taxon>Pezizomycotina</taxon>
        <taxon>Dothideomycetes</taxon>
        <taxon>Pleosporomycetidae</taxon>
        <taxon>Pleosporales</taxon>
        <taxon>Lophiotremataceae</taxon>
        <taxon>Lophiotrema</taxon>
    </lineage>
</organism>
<dbReference type="CDD" id="cd16702">
    <property type="entry name" value="RING_CH-C4HC3_MARCH6"/>
    <property type="match status" value="1"/>
</dbReference>
<dbReference type="Pfam" id="PF23113">
    <property type="entry name" value="MARCHF6_C"/>
    <property type="match status" value="1"/>
</dbReference>
<evidence type="ECO:0000256" key="11">
    <source>
        <dbReference type="ARBA" id="ARBA00022989"/>
    </source>
</evidence>
<evidence type="ECO:0000256" key="5">
    <source>
        <dbReference type="ARBA" id="ARBA00022679"/>
    </source>
</evidence>
<keyword evidence="8" id="KW-0863">Zinc-finger</keyword>
<keyword evidence="17" id="KW-1185">Reference proteome</keyword>
<dbReference type="GO" id="GO:0008270">
    <property type="term" value="F:zinc ion binding"/>
    <property type="evidence" value="ECO:0007669"/>
    <property type="project" value="UniProtKB-KW"/>
</dbReference>
<evidence type="ECO:0000259" key="15">
    <source>
        <dbReference type="PROSITE" id="PS51292"/>
    </source>
</evidence>
<evidence type="ECO:0000313" key="16">
    <source>
        <dbReference type="EMBL" id="KAF2114134.1"/>
    </source>
</evidence>
<name>A0A6A5Z530_9PLEO</name>
<feature type="compositionally biased region" description="Basic and acidic residues" evidence="13">
    <location>
        <begin position="30"/>
        <end position="43"/>
    </location>
</feature>
<feature type="compositionally biased region" description="Low complexity" evidence="13">
    <location>
        <begin position="19"/>
        <end position="29"/>
    </location>
</feature>
<dbReference type="SUPFAM" id="SSF57850">
    <property type="entry name" value="RING/U-box"/>
    <property type="match status" value="1"/>
</dbReference>
<evidence type="ECO:0000256" key="13">
    <source>
        <dbReference type="SAM" id="MobiDB-lite"/>
    </source>
</evidence>
<feature type="compositionally biased region" description="Acidic residues" evidence="13">
    <location>
        <begin position="337"/>
        <end position="353"/>
    </location>
</feature>
<dbReference type="GO" id="GO:0005789">
    <property type="term" value="C:endoplasmic reticulum membrane"/>
    <property type="evidence" value="ECO:0007669"/>
    <property type="project" value="TreeGrafter"/>
</dbReference>
<dbReference type="OrthoDB" id="1108038at2759"/>
<feature type="compositionally biased region" description="Low complexity" evidence="13">
    <location>
        <begin position="358"/>
        <end position="372"/>
    </location>
</feature>
<feature type="transmembrane region" description="Helical" evidence="14">
    <location>
        <begin position="996"/>
        <end position="1015"/>
    </location>
</feature>
<feature type="compositionally biased region" description="Low complexity" evidence="13">
    <location>
        <begin position="661"/>
        <end position="673"/>
    </location>
</feature>
<feature type="domain" description="RING-CH-type" evidence="15">
    <location>
        <begin position="37"/>
        <end position="98"/>
    </location>
</feature>
<feature type="transmembrane region" description="Helical" evidence="14">
    <location>
        <begin position="1204"/>
        <end position="1227"/>
    </location>
</feature>
<protein>
    <recommendedName>
        <fullName evidence="4">RING-type E3 ubiquitin transferase</fullName>
        <ecNumber evidence="4">2.3.2.27</ecNumber>
    </recommendedName>
</protein>
<keyword evidence="11 14" id="KW-1133">Transmembrane helix</keyword>
<dbReference type="PROSITE" id="PS51292">
    <property type="entry name" value="ZF_RING_CH"/>
    <property type="match status" value="1"/>
</dbReference>